<accession>A0A498QKN3</accession>
<dbReference type="AlphaFoldDB" id="A0A498QKN3"/>
<dbReference type="InterPro" id="IPR011518">
    <property type="entry name" value="Transposase_36"/>
</dbReference>
<evidence type="ECO:0008006" key="3">
    <source>
        <dbReference type="Google" id="ProtNLM"/>
    </source>
</evidence>
<sequence>MNWRGRPLTSHEVIVETIAATTTSTGLTVRAELDDGEYPKGIKIPDKQIKALEAQGTLARHAFHDEWNYTLNPEPRHARDPLS</sequence>
<name>A0A498QKN3_9MYCO</name>
<keyword evidence="2" id="KW-1185">Reference proteome</keyword>
<dbReference type="Pfam" id="PF07592">
    <property type="entry name" value="DDE_Tnp_ISAZ013"/>
    <property type="match status" value="1"/>
</dbReference>
<evidence type="ECO:0000313" key="1">
    <source>
        <dbReference type="EMBL" id="VBA46351.1"/>
    </source>
</evidence>
<reference evidence="1 2" key="1">
    <citation type="submission" date="2018-09" db="EMBL/GenBank/DDBJ databases">
        <authorList>
            <person name="Tagini F."/>
        </authorList>
    </citation>
    <scope>NUCLEOTIDE SEQUENCE [LARGE SCALE GENOMIC DNA]</scope>
    <source>
        <strain evidence="1 2">MK142</strain>
    </source>
</reference>
<proteinExistence type="predicted"/>
<evidence type="ECO:0000313" key="2">
    <source>
        <dbReference type="Proteomes" id="UP000268285"/>
    </source>
</evidence>
<organism evidence="1 2">
    <name type="scientific">Mycobacterium pseudokansasii</name>
    <dbReference type="NCBI Taxonomy" id="2341080"/>
    <lineage>
        <taxon>Bacteria</taxon>
        <taxon>Bacillati</taxon>
        <taxon>Actinomycetota</taxon>
        <taxon>Actinomycetes</taxon>
        <taxon>Mycobacteriales</taxon>
        <taxon>Mycobacteriaceae</taxon>
        <taxon>Mycobacterium</taxon>
    </lineage>
</organism>
<gene>
    <name evidence="1" type="ORF">LAUMK142_00309</name>
</gene>
<dbReference type="Proteomes" id="UP000268285">
    <property type="component" value="Unassembled WGS sequence"/>
</dbReference>
<dbReference type="EMBL" id="UPHU01000001">
    <property type="protein sequence ID" value="VBA46351.1"/>
    <property type="molecule type" value="Genomic_DNA"/>
</dbReference>
<protein>
    <recommendedName>
        <fullName evidence="3">Rhodopirellula transposase</fullName>
    </recommendedName>
</protein>